<keyword evidence="2" id="KW-1185">Reference proteome</keyword>
<sequence length="346" mass="37438">MATADYLFSSLRVRLTSDLPEVMAWAEETLQPYFRRSDSTSPPDDHVVARFTGPPEPVTGPGEPQALFLGRQGTRHGKGAGTRVLDVASGHVFTLFDDRVIAHYTERSPYVLRDPARLVRECAVDRMCARGGSRLHAAAVAIGGSGVLIVGARNSGGTGKSSTLAHLLAEGADFIANDRLLAVENGHGVRLLGLPVAIRWGADQLDLFQRARAFRADYGARSSLRMTDVKAGHAKYELTPCELSALTGRPIRPHAPLAAVVVVDRTAGAASSRCARTRPSGSVLSESRLERDPAFPSFFRTAQDERAPGSDRFDRLLDVPWYRITGGHLDIRGAAELVDHIQRQGT</sequence>
<dbReference type="InterPro" id="IPR027417">
    <property type="entry name" value="P-loop_NTPase"/>
</dbReference>
<dbReference type="SUPFAM" id="SSF53795">
    <property type="entry name" value="PEP carboxykinase-like"/>
    <property type="match status" value="1"/>
</dbReference>
<proteinExistence type="predicted"/>
<dbReference type="Gene3D" id="3.40.50.300">
    <property type="entry name" value="P-loop containing nucleotide triphosphate hydrolases"/>
    <property type="match status" value="1"/>
</dbReference>
<comment type="caution">
    <text evidence="1">The sequence shown here is derived from an EMBL/GenBank/DDBJ whole genome shotgun (WGS) entry which is preliminary data.</text>
</comment>
<dbReference type="EMBL" id="JAKRKC020000001">
    <property type="protein sequence ID" value="MCK2212420.1"/>
    <property type="molecule type" value="Genomic_DNA"/>
</dbReference>
<evidence type="ECO:0000313" key="2">
    <source>
        <dbReference type="Proteomes" id="UP001317259"/>
    </source>
</evidence>
<dbReference type="Proteomes" id="UP001317259">
    <property type="component" value="Unassembled WGS sequence"/>
</dbReference>
<gene>
    <name evidence="1" type="ORF">MF672_001185</name>
</gene>
<reference evidence="1 2" key="1">
    <citation type="submission" date="2022-04" db="EMBL/GenBank/DDBJ databases">
        <title>Genome draft of Actinomadura sp. ATCC 31491.</title>
        <authorList>
            <person name="Shi X."/>
            <person name="Du Y."/>
        </authorList>
    </citation>
    <scope>NUCLEOTIDE SEQUENCE [LARGE SCALE GENOMIC DNA]</scope>
    <source>
        <strain evidence="1 2">ATCC 31491</strain>
    </source>
</reference>
<protein>
    <recommendedName>
        <fullName evidence="3">Serine kinase</fullName>
    </recommendedName>
</protein>
<organism evidence="1 2">
    <name type="scientific">Actinomadura luzonensis</name>
    <dbReference type="NCBI Taxonomy" id="2805427"/>
    <lineage>
        <taxon>Bacteria</taxon>
        <taxon>Bacillati</taxon>
        <taxon>Actinomycetota</taxon>
        <taxon>Actinomycetes</taxon>
        <taxon>Streptosporangiales</taxon>
        <taxon>Thermomonosporaceae</taxon>
        <taxon>Actinomadura</taxon>
    </lineage>
</organism>
<evidence type="ECO:0000313" key="1">
    <source>
        <dbReference type="EMBL" id="MCK2212420.1"/>
    </source>
</evidence>
<accession>A0ABT0FJD8</accession>
<dbReference type="RefSeq" id="WP_242377044.1">
    <property type="nucleotide sequence ID" value="NZ_JAKRKC020000001.1"/>
</dbReference>
<evidence type="ECO:0008006" key="3">
    <source>
        <dbReference type="Google" id="ProtNLM"/>
    </source>
</evidence>
<name>A0ABT0FJD8_9ACTN</name>